<evidence type="ECO:0000256" key="1">
    <source>
        <dbReference type="ARBA" id="ARBA00004651"/>
    </source>
</evidence>
<dbReference type="InterPro" id="IPR000160">
    <property type="entry name" value="GGDEF_dom"/>
</dbReference>
<dbReference type="RefSeq" id="WP_256555193.1">
    <property type="nucleotide sequence ID" value="NZ_JANHOF010000003.1"/>
</dbReference>
<gene>
    <name evidence="8" type="ORF">ACFFJ8_12770</name>
</gene>
<dbReference type="NCBIfam" id="TIGR00254">
    <property type="entry name" value="GGDEF"/>
    <property type="match status" value="1"/>
</dbReference>
<name>A0ABV6J8X7_9BACL</name>
<dbReference type="SUPFAM" id="SSF55073">
    <property type="entry name" value="Nucleotide cyclase"/>
    <property type="match status" value="1"/>
</dbReference>
<keyword evidence="4 6" id="KW-1133">Transmembrane helix</keyword>
<organism evidence="8 9">
    <name type="scientific">Paenibacillus mendelii</name>
    <dbReference type="NCBI Taxonomy" id="206163"/>
    <lineage>
        <taxon>Bacteria</taxon>
        <taxon>Bacillati</taxon>
        <taxon>Bacillota</taxon>
        <taxon>Bacilli</taxon>
        <taxon>Bacillales</taxon>
        <taxon>Paenibacillaceae</taxon>
        <taxon>Paenibacillus</taxon>
    </lineage>
</organism>
<evidence type="ECO:0000313" key="9">
    <source>
        <dbReference type="Proteomes" id="UP001589818"/>
    </source>
</evidence>
<evidence type="ECO:0000259" key="7">
    <source>
        <dbReference type="PROSITE" id="PS50887"/>
    </source>
</evidence>
<dbReference type="Proteomes" id="UP001589818">
    <property type="component" value="Unassembled WGS sequence"/>
</dbReference>
<dbReference type="CDD" id="cd12912">
    <property type="entry name" value="PDC2_MCP_like"/>
    <property type="match status" value="1"/>
</dbReference>
<accession>A0ABV6J8X7</accession>
<comment type="subcellular location">
    <subcellularLocation>
        <location evidence="1">Cell membrane</location>
        <topology evidence="1">Multi-pass membrane protein</topology>
    </subcellularLocation>
</comment>
<keyword evidence="5 6" id="KW-0472">Membrane</keyword>
<evidence type="ECO:0000256" key="2">
    <source>
        <dbReference type="ARBA" id="ARBA00022475"/>
    </source>
</evidence>
<evidence type="ECO:0000256" key="3">
    <source>
        <dbReference type="ARBA" id="ARBA00022692"/>
    </source>
</evidence>
<dbReference type="GO" id="GO:0052621">
    <property type="term" value="F:diguanylate cyclase activity"/>
    <property type="evidence" value="ECO:0007669"/>
    <property type="project" value="UniProtKB-EC"/>
</dbReference>
<keyword evidence="3 6" id="KW-0812">Transmembrane</keyword>
<feature type="transmembrane region" description="Helical" evidence="6">
    <location>
        <begin position="248"/>
        <end position="267"/>
    </location>
</feature>
<protein>
    <submittedName>
        <fullName evidence="8">Diguanylate cyclase</fullName>
        <ecNumber evidence="8">2.7.7.65</ecNumber>
    </submittedName>
</protein>
<dbReference type="CDD" id="cd01949">
    <property type="entry name" value="GGDEF"/>
    <property type="match status" value="1"/>
</dbReference>
<evidence type="ECO:0000256" key="6">
    <source>
        <dbReference type="SAM" id="Phobius"/>
    </source>
</evidence>
<dbReference type="InterPro" id="IPR029787">
    <property type="entry name" value="Nucleotide_cyclase"/>
</dbReference>
<dbReference type="PANTHER" id="PTHR45138">
    <property type="entry name" value="REGULATORY COMPONENTS OF SENSORY TRANSDUCTION SYSTEM"/>
    <property type="match status" value="1"/>
</dbReference>
<comment type="caution">
    <text evidence="8">The sequence shown here is derived from an EMBL/GenBank/DDBJ whole genome shotgun (WGS) entry which is preliminary data.</text>
</comment>
<dbReference type="Pfam" id="PF02743">
    <property type="entry name" value="dCache_1"/>
    <property type="match status" value="1"/>
</dbReference>
<keyword evidence="8" id="KW-0808">Transferase</keyword>
<keyword evidence="2" id="KW-1003">Cell membrane</keyword>
<dbReference type="Pfam" id="PF00990">
    <property type="entry name" value="GGDEF"/>
    <property type="match status" value="1"/>
</dbReference>
<evidence type="ECO:0000256" key="4">
    <source>
        <dbReference type="ARBA" id="ARBA00022989"/>
    </source>
</evidence>
<feature type="domain" description="GGDEF" evidence="7">
    <location>
        <begin position="353"/>
        <end position="483"/>
    </location>
</feature>
<dbReference type="PANTHER" id="PTHR45138:SF24">
    <property type="entry name" value="DIGUANYLATE CYCLASE DGCC-RELATED"/>
    <property type="match status" value="1"/>
</dbReference>
<proteinExistence type="predicted"/>
<dbReference type="InterPro" id="IPR029151">
    <property type="entry name" value="Sensor-like_sf"/>
</dbReference>
<dbReference type="Gene3D" id="3.30.70.270">
    <property type="match status" value="1"/>
</dbReference>
<keyword evidence="9" id="KW-1185">Reference proteome</keyword>
<dbReference type="SUPFAM" id="SSF103190">
    <property type="entry name" value="Sensory domain-like"/>
    <property type="match status" value="1"/>
</dbReference>
<dbReference type="CDD" id="cd18773">
    <property type="entry name" value="PDC1_HK_sensor"/>
    <property type="match status" value="1"/>
</dbReference>
<dbReference type="PROSITE" id="PS50887">
    <property type="entry name" value="GGDEF"/>
    <property type="match status" value="1"/>
</dbReference>
<reference evidence="8 9" key="1">
    <citation type="submission" date="2024-09" db="EMBL/GenBank/DDBJ databases">
        <authorList>
            <person name="Sun Q."/>
            <person name="Mori K."/>
        </authorList>
    </citation>
    <scope>NUCLEOTIDE SEQUENCE [LARGE SCALE GENOMIC DNA]</scope>
    <source>
        <strain evidence="8 9">CCM 4839</strain>
    </source>
</reference>
<dbReference type="Gene3D" id="3.30.450.20">
    <property type="entry name" value="PAS domain"/>
    <property type="match status" value="1"/>
</dbReference>
<dbReference type="SMART" id="SM00267">
    <property type="entry name" value="GGDEF"/>
    <property type="match status" value="1"/>
</dbReference>
<dbReference type="InterPro" id="IPR043128">
    <property type="entry name" value="Rev_trsase/Diguanyl_cyclase"/>
</dbReference>
<dbReference type="EC" id="2.7.7.65" evidence="8"/>
<dbReference type="InterPro" id="IPR033479">
    <property type="entry name" value="dCache_1"/>
</dbReference>
<keyword evidence="8" id="KW-0548">Nucleotidyltransferase</keyword>
<sequence length="487" mass="53692">MINTTLELNYANAAKMSDTINSLFKAMRQSLKSTSSYMSANTHKSASSIQEELDLIRGSSNYFNSLFWADETGLIHSVSPQSIGLTGQILSTSAAKTALSLQQPYLSAPYTGTTNRLIVLMTEPVFDSKGTYRGLIGGTIYLQEANVIYEIFGSNASNETGSYFYIVGPKGDLIFHPDRSRLGDDVSSNRVVQELSRGESGMEQVVNTQGISHLAGFSAVAENDWGVIMQTPESTVFRQLNLLVREQLFNMLLPLLLMMLGAILVAMKLAKPFVKLSALAARLSEGDAVSKNDFTPHWNKEADRLSHVMSLAVDSIERQKASLSLAASTDQLTGLYNRRMLEEMMNKWLAQGTPYSIIVLDIDRFKTVNDRYGHQIGDEVLKHLARIMSDCVRLGDVCCRFGGEEFVILLPQASSQTTMKIAEDIRMTMESTMSPCGEPVTVSLGVAEYPLHANNPEKLFQLADSALYAAKHEGRNRTVVAVHELVM</sequence>
<dbReference type="InterPro" id="IPR050469">
    <property type="entry name" value="Diguanylate_Cyclase"/>
</dbReference>
<evidence type="ECO:0000313" key="8">
    <source>
        <dbReference type="EMBL" id="MFC0392237.1"/>
    </source>
</evidence>
<dbReference type="EMBL" id="JBHLVF010000017">
    <property type="protein sequence ID" value="MFC0392237.1"/>
    <property type="molecule type" value="Genomic_DNA"/>
</dbReference>
<evidence type="ECO:0000256" key="5">
    <source>
        <dbReference type="ARBA" id="ARBA00023136"/>
    </source>
</evidence>